<dbReference type="Gene3D" id="3.90.820.10">
    <property type="entry name" value="Structural Genomics, Unknown Function 30-nov-00 1gh9 Mol_id"/>
    <property type="match status" value="1"/>
</dbReference>
<dbReference type="InterPro" id="IPR015166">
    <property type="entry name" value="DUF1922"/>
</dbReference>
<protein>
    <recommendedName>
        <fullName evidence="1">DUF1922 domain-containing protein</fullName>
    </recommendedName>
</protein>
<comment type="caution">
    <text evidence="2">The sequence shown here is derived from an EMBL/GenBank/DDBJ whole genome shotgun (WGS) entry which is preliminary data.</text>
</comment>
<dbReference type="InterPro" id="IPR036304">
    <property type="entry name" value="MTH1184"/>
</dbReference>
<organism evidence="2 3">
    <name type="scientific">miscellaneous Crenarchaeota group-15 archaeon DG-45</name>
    <dbReference type="NCBI Taxonomy" id="1685127"/>
    <lineage>
        <taxon>Archaea</taxon>
        <taxon>Candidatus Bathyarchaeota</taxon>
        <taxon>MCG-15</taxon>
    </lineage>
</organism>
<feature type="domain" description="DUF1922" evidence="1">
    <location>
        <begin position="1"/>
        <end position="58"/>
    </location>
</feature>
<name>A0A0M0BRL5_9ARCH</name>
<dbReference type="Pfam" id="PF09082">
    <property type="entry name" value="DUF1922"/>
    <property type="match status" value="1"/>
</dbReference>
<dbReference type="EMBL" id="LFWZ01000009">
    <property type="protein sequence ID" value="KON31232.1"/>
    <property type="molecule type" value="Genomic_DNA"/>
</dbReference>
<reference evidence="2 3" key="1">
    <citation type="submission" date="2015-06" db="EMBL/GenBank/DDBJ databases">
        <title>New insights into the roles of widespread benthic archaea in carbon and nitrogen cycling.</title>
        <authorList>
            <person name="Lazar C.S."/>
            <person name="Baker B.J."/>
            <person name="Seitz K.W."/>
            <person name="Hyde A.S."/>
            <person name="Dick G.J."/>
            <person name="Hinrichs K.-U."/>
            <person name="Teske A.P."/>
        </authorList>
    </citation>
    <scope>NUCLEOTIDE SEQUENCE [LARGE SCALE GENOMIC DNA]</scope>
    <source>
        <strain evidence="2">DG-45</strain>
    </source>
</reference>
<evidence type="ECO:0000259" key="1">
    <source>
        <dbReference type="Pfam" id="PF09082"/>
    </source>
</evidence>
<accession>A0A0M0BRL5</accession>
<dbReference type="SUPFAM" id="SSF57821">
    <property type="entry name" value="Hypothetical protein MTH1184"/>
    <property type="match status" value="1"/>
</dbReference>
<evidence type="ECO:0000313" key="3">
    <source>
        <dbReference type="Proteomes" id="UP000037210"/>
    </source>
</evidence>
<proteinExistence type="predicted"/>
<dbReference type="Proteomes" id="UP000037210">
    <property type="component" value="Unassembled WGS sequence"/>
</dbReference>
<sequence>MYVVVNCPRCGSIMLAKTVYKTRSCPHCGYRAELRRLRVLGRASSSTEAVALIQALKEKSVGKGNRRLRGA</sequence>
<dbReference type="AlphaFoldDB" id="A0A0M0BRL5"/>
<gene>
    <name evidence="2" type="ORF">AC482_01380</name>
</gene>
<evidence type="ECO:0000313" key="2">
    <source>
        <dbReference type="EMBL" id="KON31232.1"/>
    </source>
</evidence>